<comment type="caution">
    <text evidence="1">The sequence shown here is derived from an EMBL/GenBank/DDBJ whole genome shotgun (WGS) entry which is preliminary data.</text>
</comment>
<reference evidence="1 2" key="1">
    <citation type="submission" date="2019-03" db="EMBL/GenBank/DDBJ databases">
        <title>Genomic Encyclopedia of Type Strains, Phase III (KMG-III): the genomes of soil and plant-associated and newly described type strains.</title>
        <authorList>
            <person name="Whitman W."/>
        </authorList>
    </citation>
    <scope>NUCLEOTIDE SEQUENCE [LARGE SCALE GENOMIC DNA]</scope>
    <source>
        <strain evidence="1 2">CECT 5797</strain>
    </source>
</reference>
<dbReference type="Proteomes" id="UP000295212">
    <property type="component" value="Unassembled WGS sequence"/>
</dbReference>
<protein>
    <submittedName>
        <fullName evidence="1">Uncharacterized protein</fullName>
    </submittedName>
</protein>
<evidence type="ECO:0000313" key="1">
    <source>
        <dbReference type="EMBL" id="TDR57256.1"/>
    </source>
</evidence>
<dbReference type="AlphaFoldDB" id="A0A4V3DQR8"/>
<accession>A0A4V3DQR8</accession>
<proteinExistence type="predicted"/>
<gene>
    <name evidence="1" type="ORF">DFP85_10171</name>
</gene>
<organism evidence="1 2">
    <name type="scientific">Halomonas ventosae</name>
    <dbReference type="NCBI Taxonomy" id="229007"/>
    <lineage>
        <taxon>Bacteria</taxon>
        <taxon>Pseudomonadati</taxon>
        <taxon>Pseudomonadota</taxon>
        <taxon>Gammaproteobacteria</taxon>
        <taxon>Oceanospirillales</taxon>
        <taxon>Halomonadaceae</taxon>
        <taxon>Halomonas</taxon>
    </lineage>
</organism>
<dbReference type="EMBL" id="SNZJ01000001">
    <property type="protein sequence ID" value="TDR57256.1"/>
    <property type="molecule type" value="Genomic_DNA"/>
</dbReference>
<evidence type="ECO:0000313" key="2">
    <source>
        <dbReference type="Proteomes" id="UP000295212"/>
    </source>
</evidence>
<sequence>MATNRGIEALRSFAKRLAPYLEWILSSIGPG</sequence>
<name>A0A4V3DQR8_9GAMM</name>